<protein>
    <recommendedName>
        <fullName evidence="3">Phage major capsid protein</fullName>
    </recommendedName>
</protein>
<evidence type="ECO:0008006" key="3">
    <source>
        <dbReference type="Google" id="ProtNLM"/>
    </source>
</evidence>
<organism evidence="1 2">
    <name type="scientific">Paracoccus gahaiensis</name>
    <dbReference type="NCBI Taxonomy" id="1706839"/>
    <lineage>
        <taxon>Bacteria</taxon>
        <taxon>Pseudomonadati</taxon>
        <taxon>Pseudomonadota</taxon>
        <taxon>Alphaproteobacteria</taxon>
        <taxon>Rhodobacterales</taxon>
        <taxon>Paracoccaceae</taxon>
        <taxon>Paracoccus</taxon>
    </lineage>
</organism>
<accession>A0A4U0R928</accession>
<comment type="caution">
    <text evidence="1">The sequence shown here is derived from an EMBL/GenBank/DDBJ whole genome shotgun (WGS) entry which is preliminary data.</text>
</comment>
<name>A0A4U0R928_9RHOB</name>
<dbReference type="RefSeq" id="WP_136886145.1">
    <property type="nucleotide sequence ID" value="NZ_SUNI01000009.1"/>
</dbReference>
<gene>
    <name evidence="1" type="ORF">FA743_10965</name>
</gene>
<sequence length="329" mass="35009">MTSFNQRMADISASARKLEEAASIGWIARSKALRWNAEIMEEHRAPQRAIDVVKSLSTDSLAEAGATTAVLAFLELAATSSAYLRMLTDRSFQRAPINTPLLFATTEPIAHQHVEGQIIPVSDFEMDSVRLQPESVGAIIVANKEAWRRLDAPGQAYVTALVRNAIAKAADLRMFEILDATNPQEFIADVTGEEGAVAGLQQALGALFTKAGQRLRWVLSPTAAAILAPYSAGGRLAVGPNGGTIFDMPAMLTDALGENEIALIAASDIAADAVDLGIFGSQSATLQMPDGSLMSMFQHNMVAVRAVLSFAMQPAAENVMAKLTLTVTP</sequence>
<dbReference type="Proteomes" id="UP000309747">
    <property type="component" value="Unassembled WGS sequence"/>
</dbReference>
<dbReference type="OrthoDB" id="9804926at2"/>
<reference evidence="1 2" key="1">
    <citation type="submission" date="2019-04" db="EMBL/GenBank/DDBJ databases">
        <authorList>
            <person name="Li J."/>
        </authorList>
    </citation>
    <scope>NUCLEOTIDE SEQUENCE [LARGE SCALE GENOMIC DNA]</scope>
    <source>
        <strain evidence="1 2">KCTC 42687</strain>
    </source>
</reference>
<proteinExistence type="predicted"/>
<keyword evidence="2" id="KW-1185">Reference proteome</keyword>
<dbReference type="SUPFAM" id="SSF56563">
    <property type="entry name" value="Major capsid protein gp5"/>
    <property type="match status" value="1"/>
</dbReference>
<evidence type="ECO:0000313" key="1">
    <source>
        <dbReference type="EMBL" id="TJZ91609.1"/>
    </source>
</evidence>
<dbReference type="EMBL" id="SUNI01000009">
    <property type="protein sequence ID" value="TJZ91609.1"/>
    <property type="molecule type" value="Genomic_DNA"/>
</dbReference>
<evidence type="ECO:0000313" key="2">
    <source>
        <dbReference type="Proteomes" id="UP000309747"/>
    </source>
</evidence>
<dbReference type="AlphaFoldDB" id="A0A4U0R928"/>